<comment type="caution">
    <text evidence="1">The sequence shown here is derived from an EMBL/GenBank/DDBJ whole genome shotgun (WGS) entry which is preliminary data.</text>
</comment>
<dbReference type="InterPro" id="IPR015421">
    <property type="entry name" value="PyrdxlP-dep_Trfase_major"/>
</dbReference>
<evidence type="ECO:0000313" key="2">
    <source>
        <dbReference type="Proteomes" id="UP000177701"/>
    </source>
</evidence>
<dbReference type="EMBL" id="MEYH01000066">
    <property type="protein sequence ID" value="OGD15148.1"/>
    <property type="molecule type" value="Genomic_DNA"/>
</dbReference>
<dbReference type="AlphaFoldDB" id="A0A1F5A9Y4"/>
<dbReference type="Proteomes" id="UP000177701">
    <property type="component" value="Unassembled WGS sequence"/>
</dbReference>
<proteinExistence type="predicted"/>
<organism evidence="1 2">
    <name type="scientific">Candidatus Sediminicultor quintus</name>
    <dbReference type="NCBI Taxonomy" id="1797291"/>
    <lineage>
        <taxon>Bacteria</taxon>
        <taxon>Pseudomonadati</taxon>
        <taxon>Atribacterota</taxon>
        <taxon>Candidatus Phoenicimicrobiia</taxon>
        <taxon>Candidatus Pheonicimicrobiales</taxon>
        <taxon>Candidatus Phoenicimicrobiaceae</taxon>
        <taxon>Candidatus Sediminicultor</taxon>
    </lineage>
</organism>
<name>A0A1F5A9Y4_9BACT</name>
<reference evidence="1 2" key="1">
    <citation type="journal article" date="2016" name="Nat. Commun.">
        <title>Thousands of microbial genomes shed light on interconnected biogeochemical processes in an aquifer system.</title>
        <authorList>
            <person name="Anantharaman K."/>
            <person name="Brown C.T."/>
            <person name="Hug L.A."/>
            <person name="Sharon I."/>
            <person name="Castelle C.J."/>
            <person name="Probst A.J."/>
            <person name="Thomas B.C."/>
            <person name="Singh A."/>
            <person name="Wilkins M.J."/>
            <person name="Karaoz U."/>
            <person name="Brodie E.L."/>
            <person name="Williams K.H."/>
            <person name="Hubbard S.S."/>
            <person name="Banfield J.F."/>
        </authorList>
    </citation>
    <scope>NUCLEOTIDE SEQUENCE [LARGE SCALE GENOMIC DNA]</scope>
</reference>
<evidence type="ECO:0000313" key="1">
    <source>
        <dbReference type="EMBL" id="OGD15148.1"/>
    </source>
</evidence>
<dbReference type="STRING" id="1797291.A2V47_01995"/>
<dbReference type="Gene3D" id="3.40.640.10">
    <property type="entry name" value="Type I PLP-dependent aspartate aminotransferase-like (Major domain)"/>
    <property type="match status" value="1"/>
</dbReference>
<sequence>MSVFGVKPIINVAGTKTRYGGALMEEEALKAMNEAANYSVNLFDLEAAAQVPPVENLYRFIDIGVDLVCFSGGKGIRGPQTSGILCGRKELICSAVMQMLDMVIESFDEWEPPTEFKLLKEKLRGRPASF</sequence>
<dbReference type="InterPro" id="IPR015424">
    <property type="entry name" value="PyrdxlP-dep_Trfase"/>
</dbReference>
<accession>A0A1F5A9Y4</accession>
<dbReference type="SUPFAM" id="SSF53383">
    <property type="entry name" value="PLP-dependent transferases"/>
    <property type="match status" value="1"/>
</dbReference>
<gene>
    <name evidence="1" type="ORF">A2V47_01995</name>
</gene>
<protein>
    <submittedName>
        <fullName evidence="1">Uncharacterized protein</fullName>
    </submittedName>
</protein>